<dbReference type="EMBL" id="AK229789">
    <property type="protein sequence ID" value="BAF01621.1"/>
    <property type="molecule type" value="mRNA"/>
</dbReference>
<dbReference type="AlphaFoldDB" id="Q0WMM9"/>
<proteinExistence type="evidence at transcript level"/>
<name>Q0WMM9_ARATH</name>
<evidence type="ECO:0000313" key="1">
    <source>
        <dbReference type="EMBL" id="BAF01621.1"/>
    </source>
</evidence>
<accession>Q0WMM9</accession>
<feature type="non-terminal residue" evidence="1">
    <location>
        <position position="104"/>
    </location>
</feature>
<protein>
    <submittedName>
        <fullName evidence="1">Uncharacterized protein</fullName>
    </submittedName>
</protein>
<organism evidence="1">
    <name type="scientific">Arabidopsis thaliana</name>
    <name type="common">Mouse-ear cress</name>
    <dbReference type="NCBI Taxonomy" id="3702"/>
    <lineage>
        <taxon>Eukaryota</taxon>
        <taxon>Viridiplantae</taxon>
        <taxon>Streptophyta</taxon>
        <taxon>Embryophyta</taxon>
        <taxon>Tracheophyta</taxon>
        <taxon>Spermatophyta</taxon>
        <taxon>Magnoliopsida</taxon>
        <taxon>eudicotyledons</taxon>
        <taxon>Gunneridae</taxon>
        <taxon>Pentapetalae</taxon>
        <taxon>rosids</taxon>
        <taxon>malvids</taxon>
        <taxon>Brassicales</taxon>
        <taxon>Brassicaceae</taxon>
        <taxon>Camelineae</taxon>
        <taxon>Arabidopsis</taxon>
    </lineage>
</organism>
<sequence length="104" mass="11581">MYSSEIFTAVDPRPHLMISIDGATRHLGPHRKGCLRASKQLILSEGLVAINKDKRCQPAPQFLSSICTPVFPDSEFVLSVVTKNSRSEEGSFPFARKDFNFAKI</sequence>
<reference evidence="1" key="1">
    <citation type="submission" date="2006-07" db="EMBL/GenBank/DDBJ databases">
        <title>Large-scale analysis of RIKEN Arabidopsis full-length (RAFL) cDNAs.</title>
        <authorList>
            <person name="Totoki Y."/>
            <person name="Seki M."/>
            <person name="Ishida J."/>
            <person name="Nakajima M."/>
            <person name="Enju A."/>
            <person name="Morosawa T."/>
            <person name="Kamiya A."/>
            <person name="Narusaka M."/>
            <person name="Shin-i T."/>
            <person name="Nakagawa M."/>
            <person name="Sakamoto N."/>
            <person name="Oishi K."/>
            <person name="Kohara Y."/>
            <person name="Kobayashi M."/>
            <person name="Toyoda A."/>
            <person name="Sakaki Y."/>
            <person name="Sakurai T."/>
            <person name="Iida K."/>
            <person name="Akiyama K."/>
            <person name="Satou M."/>
            <person name="Toyoda T."/>
            <person name="Konagaya A."/>
            <person name="Carninci P."/>
            <person name="Kawai J."/>
            <person name="Hayashizaki Y."/>
            <person name="Shinozaki K."/>
        </authorList>
    </citation>
    <scope>NUCLEOTIDE SEQUENCE</scope>
</reference>